<name>A0A9P8D395_MORAP</name>
<evidence type="ECO:0000256" key="2">
    <source>
        <dbReference type="SAM" id="Phobius"/>
    </source>
</evidence>
<protein>
    <recommendedName>
        <fullName evidence="5">Membrane anchor Opy2 N-terminal domain-containing protein</fullName>
    </recommendedName>
</protein>
<feature type="compositionally biased region" description="Polar residues" evidence="1">
    <location>
        <begin position="217"/>
        <end position="232"/>
    </location>
</feature>
<feature type="region of interest" description="Disordered" evidence="1">
    <location>
        <begin position="396"/>
        <end position="432"/>
    </location>
</feature>
<evidence type="ECO:0000256" key="1">
    <source>
        <dbReference type="SAM" id="MobiDB-lite"/>
    </source>
</evidence>
<keyword evidence="2" id="KW-0472">Membrane</keyword>
<evidence type="ECO:0000313" key="3">
    <source>
        <dbReference type="EMBL" id="KAG9327719.1"/>
    </source>
</evidence>
<feature type="compositionally biased region" description="Basic and acidic residues" evidence="1">
    <location>
        <begin position="167"/>
        <end position="179"/>
    </location>
</feature>
<organism evidence="3 4">
    <name type="scientific">Mortierella alpina</name>
    <name type="common">Oleaginous fungus</name>
    <name type="synonym">Mortierella renispora</name>
    <dbReference type="NCBI Taxonomy" id="64518"/>
    <lineage>
        <taxon>Eukaryota</taxon>
        <taxon>Fungi</taxon>
        <taxon>Fungi incertae sedis</taxon>
        <taxon>Mucoromycota</taxon>
        <taxon>Mortierellomycotina</taxon>
        <taxon>Mortierellomycetes</taxon>
        <taxon>Mortierellales</taxon>
        <taxon>Mortierellaceae</taxon>
        <taxon>Mortierella</taxon>
    </lineage>
</organism>
<sequence length="455" mass="48191">MSSLASTPTCPPCPPKVCAPQCETGFTCRLSVPDSQCACPIASCIKPDFDTGADGDDSNTPSPSKPSAVGPVVGAIAGLGVVALIAFLVIRRRRRQRRMRRVSNILSGQDESLDSFSKRWHSNSSSELGHKDVIRIAYIPSMIGESPIAAPDATANLGGAPQPRFAPTRDEDRAKHDSVASHMSGILDEAVVMAVTSKATPQVMRLNTIKATQSDLIQRSNSLHSSNSIGRSKSQRRLADAKSNTKSSPLAGNAHGKAESDAELEIDSDNQSQDTRVRGRGARRPSAVSTSESDHANNPFMSQAELSAGAGVSSLSPSLKPSHDPSANFDLTSSSPTPSHRSSNPFLSLSETVGTCSSDRNTAYSSAPSSPMSDSALVFASIPITLGDHLYDPSSPLSDLPEPNLRPWTNSGSTTMRDSTFSTMSDARSSTRGDGEEIMIFWDGNRARDSKASNM</sequence>
<comment type="caution">
    <text evidence="3">The sequence shown here is derived from an EMBL/GenBank/DDBJ whole genome shotgun (WGS) entry which is preliminary data.</text>
</comment>
<dbReference type="Proteomes" id="UP000717515">
    <property type="component" value="Unassembled WGS sequence"/>
</dbReference>
<gene>
    <name evidence="3" type="ORF">KVV02_006423</name>
</gene>
<reference evidence="3" key="1">
    <citation type="submission" date="2021-07" db="EMBL/GenBank/DDBJ databases">
        <title>Draft genome of Mortierella alpina, strain LL118, isolated from an aspen leaf litter sample.</title>
        <authorList>
            <person name="Yang S."/>
            <person name="Vinatzer B.A."/>
        </authorList>
    </citation>
    <scope>NUCLEOTIDE SEQUENCE</scope>
    <source>
        <strain evidence="3">LL118</strain>
    </source>
</reference>
<feature type="compositionally biased region" description="Low complexity" evidence="1">
    <location>
        <begin position="332"/>
        <end position="343"/>
    </location>
</feature>
<evidence type="ECO:0000313" key="4">
    <source>
        <dbReference type="Proteomes" id="UP000717515"/>
    </source>
</evidence>
<proteinExistence type="predicted"/>
<feature type="compositionally biased region" description="Polar residues" evidence="1">
    <location>
        <begin position="344"/>
        <end position="353"/>
    </location>
</feature>
<dbReference type="AlphaFoldDB" id="A0A9P8D395"/>
<feature type="region of interest" description="Disordered" evidence="1">
    <location>
        <begin position="217"/>
        <end position="353"/>
    </location>
</feature>
<accession>A0A9P8D395</accession>
<dbReference type="EMBL" id="JAIFTL010000002">
    <property type="protein sequence ID" value="KAG9327719.1"/>
    <property type="molecule type" value="Genomic_DNA"/>
</dbReference>
<keyword evidence="2" id="KW-1133">Transmembrane helix</keyword>
<feature type="region of interest" description="Disordered" evidence="1">
    <location>
        <begin position="153"/>
        <end position="180"/>
    </location>
</feature>
<feature type="compositionally biased region" description="Polar residues" evidence="1">
    <location>
        <begin position="407"/>
        <end position="428"/>
    </location>
</feature>
<feature type="transmembrane region" description="Helical" evidence="2">
    <location>
        <begin position="68"/>
        <end position="90"/>
    </location>
</feature>
<keyword evidence="2" id="KW-0812">Transmembrane</keyword>
<evidence type="ECO:0008006" key="5">
    <source>
        <dbReference type="Google" id="ProtNLM"/>
    </source>
</evidence>